<dbReference type="GO" id="GO:0008616">
    <property type="term" value="P:tRNA queuosine(34) biosynthetic process"/>
    <property type="evidence" value="ECO:0007669"/>
    <property type="project" value="TreeGrafter"/>
</dbReference>
<keyword evidence="1" id="KW-0328">Glycosyltransferase</keyword>
<dbReference type="HAMAP" id="MF_00168">
    <property type="entry name" value="Q_tRNA_Tgt"/>
    <property type="match status" value="1"/>
</dbReference>
<keyword evidence="3" id="KW-0819">tRNA processing</keyword>
<dbReference type="AlphaFoldDB" id="A0A381SMJ3"/>
<dbReference type="InterPro" id="IPR036511">
    <property type="entry name" value="TGT-like_sf"/>
</dbReference>
<evidence type="ECO:0000256" key="2">
    <source>
        <dbReference type="ARBA" id="ARBA00022679"/>
    </source>
</evidence>
<evidence type="ECO:0000259" key="4">
    <source>
        <dbReference type="Pfam" id="PF01702"/>
    </source>
</evidence>
<dbReference type="InterPro" id="IPR002616">
    <property type="entry name" value="tRNA_ribo_trans-like"/>
</dbReference>
<dbReference type="PANTHER" id="PTHR46499:SF1">
    <property type="entry name" value="QUEUINE TRNA-RIBOSYLTRANSFERASE"/>
    <property type="match status" value="1"/>
</dbReference>
<proteinExistence type="inferred from homology"/>
<protein>
    <recommendedName>
        <fullName evidence="4">tRNA-guanine(15) transglycosylase-like domain-containing protein</fullName>
    </recommendedName>
</protein>
<dbReference type="PANTHER" id="PTHR46499">
    <property type="entry name" value="QUEUINE TRNA-RIBOSYLTRANSFERASE"/>
    <property type="match status" value="1"/>
</dbReference>
<name>A0A381SMJ3_9ZZZZ</name>
<dbReference type="EMBL" id="UINC01003247">
    <property type="protein sequence ID" value="SVA04634.1"/>
    <property type="molecule type" value="Genomic_DNA"/>
</dbReference>
<feature type="domain" description="tRNA-guanine(15) transglycosylase-like" evidence="4">
    <location>
        <begin position="12"/>
        <end position="368"/>
    </location>
</feature>
<dbReference type="GO" id="GO:0005829">
    <property type="term" value="C:cytosol"/>
    <property type="evidence" value="ECO:0007669"/>
    <property type="project" value="TreeGrafter"/>
</dbReference>
<sequence>MRFELLQQDGTSRLGKLQFIRGEIHTPVFMPVGTYGTVKTMSPEDLDNLGAEIILSNTYHLMIRPGEEVISSHQGLHQFMAWDRPILTDSGGYQIWSLSKKRTINDDFVEFDSPVNGDMIRLTPEIAMRIQKNLGSDIQMVLDECTHYPATKDEAYVSMKRSEKWAERSFQAYEDLKGDSDSAIFGIIQGGMYSDLRLENLDFLTSIDFDGMAIGGLSVGEPLDDRMQVLETLLPQMIQHKPRYLMGLGTPIDIIKAVEVGVDMFDCVIPTRHARNGQIYTHSGVLRIRNAQYKNDIKPLDDQCSCYSCKNFSRSYLRHLFNCNEILGARLATVHNLFFYLGLMENIREAIRKNCFKEFAKSFIENYQQ</sequence>
<dbReference type="Gene3D" id="3.20.20.105">
    <property type="entry name" value="Queuine tRNA-ribosyltransferase-like"/>
    <property type="match status" value="1"/>
</dbReference>
<dbReference type="InterPro" id="IPR004803">
    <property type="entry name" value="TGT"/>
</dbReference>
<dbReference type="InterPro" id="IPR050076">
    <property type="entry name" value="ArchSynthase1/Queuine_TRR"/>
</dbReference>
<dbReference type="NCBIfam" id="TIGR00449">
    <property type="entry name" value="tgt_general"/>
    <property type="match status" value="1"/>
</dbReference>
<evidence type="ECO:0000256" key="1">
    <source>
        <dbReference type="ARBA" id="ARBA00022676"/>
    </source>
</evidence>
<dbReference type="GO" id="GO:0008479">
    <property type="term" value="F:tRNA-guanosine(34) queuine transglycosylase activity"/>
    <property type="evidence" value="ECO:0007669"/>
    <property type="project" value="InterPro"/>
</dbReference>
<dbReference type="NCBIfam" id="TIGR00430">
    <property type="entry name" value="Q_tRNA_tgt"/>
    <property type="match status" value="1"/>
</dbReference>
<dbReference type="SUPFAM" id="SSF51713">
    <property type="entry name" value="tRNA-guanine transglycosylase"/>
    <property type="match status" value="1"/>
</dbReference>
<keyword evidence="2" id="KW-0808">Transferase</keyword>
<evidence type="ECO:0000256" key="3">
    <source>
        <dbReference type="ARBA" id="ARBA00022694"/>
    </source>
</evidence>
<evidence type="ECO:0000313" key="5">
    <source>
        <dbReference type="EMBL" id="SVA04634.1"/>
    </source>
</evidence>
<dbReference type="FunFam" id="3.20.20.105:FF:000001">
    <property type="entry name" value="Queuine tRNA-ribosyltransferase"/>
    <property type="match status" value="1"/>
</dbReference>
<accession>A0A381SMJ3</accession>
<dbReference type="Pfam" id="PF01702">
    <property type="entry name" value="TGT"/>
    <property type="match status" value="1"/>
</dbReference>
<reference evidence="5" key="1">
    <citation type="submission" date="2018-05" db="EMBL/GenBank/DDBJ databases">
        <authorList>
            <person name="Lanie J.A."/>
            <person name="Ng W.-L."/>
            <person name="Kazmierczak K.M."/>
            <person name="Andrzejewski T.M."/>
            <person name="Davidsen T.M."/>
            <person name="Wayne K.J."/>
            <person name="Tettelin H."/>
            <person name="Glass J.I."/>
            <person name="Rusch D."/>
            <person name="Podicherti R."/>
            <person name="Tsui H.-C.T."/>
            <person name="Winkler M.E."/>
        </authorList>
    </citation>
    <scope>NUCLEOTIDE SEQUENCE</scope>
</reference>
<organism evidence="5">
    <name type="scientific">marine metagenome</name>
    <dbReference type="NCBI Taxonomy" id="408172"/>
    <lineage>
        <taxon>unclassified sequences</taxon>
        <taxon>metagenomes</taxon>
        <taxon>ecological metagenomes</taxon>
    </lineage>
</organism>
<gene>
    <name evidence="5" type="ORF">METZ01_LOCUS57488</name>
</gene>